<reference evidence="1" key="1">
    <citation type="submission" date="2023-04" db="EMBL/GenBank/DDBJ databases">
        <title>A chromosome-level genome assembly of the parasitoid wasp Eretmocerus hayati.</title>
        <authorList>
            <person name="Zhong Y."/>
            <person name="Liu S."/>
            <person name="Liu Y."/>
        </authorList>
    </citation>
    <scope>NUCLEOTIDE SEQUENCE</scope>
    <source>
        <strain evidence="1">ZJU_SS_LIU_2023</strain>
    </source>
</reference>
<evidence type="ECO:0000313" key="2">
    <source>
        <dbReference type="Proteomes" id="UP001239111"/>
    </source>
</evidence>
<accession>A0ACC2NFV9</accession>
<name>A0ACC2NFV9_9HYME</name>
<organism evidence="1 2">
    <name type="scientific">Eretmocerus hayati</name>
    <dbReference type="NCBI Taxonomy" id="131215"/>
    <lineage>
        <taxon>Eukaryota</taxon>
        <taxon>Metazoa</taxon>
        <taxon>Ecdysozoa</taxon>
        <taxon>Arthropoda</taxon>
        <taxon>Hexapoda</taxon>
        <taxon>Insecta</taxon>
        <taxon>Pterygota</taxon>
        <taxon>Neoptera</taxon>
        <taxon>Endopterygota</taxon>
        <taxon>Hymenoptera</taxon>
        <taxon>Apocrita</taxon>
        <taxon>Proctotrupomorpha</taxon>
        <taxon>Chalcidoidea</taxon>
        <taxon>Aphelinidae</taxon>
        <taxon>Aphelininae</taxon>
        <taxon>Eretmocerus</taxon>
    </lineage>
</organism>
<sequence length="232" mass="26031">MHVSEINIANFFNSSRPNDRVIRSPSPSSEDDISLRLSEVGSSINCQQNENNIVRGSPTNQSSTSTTEIPLCIPQTSSPPPTINPLQANPSVPLPLPNDVISLSNSAPFLGQAQDSEKQCCTSSMSTLENFNQERIDEVNEIKPENDLKVGPEPEIRVVLEYVHDVDQDLLRTRFRIKFYIDDENTTTDRSEILMFEIGLSGPNMYENLCHELLNSFPNLVGKKFIIYYRGI</sequence>
<keyword evidence="2" id="KW-1185">Reference proteome</keyword>
<proteinExistence type="predicted"/>
<dbReference type="EMBL" id="CM056743">
    <property type="protein sequence ID" value="KAJ8669974.1"/>
    <property type="molecule type" value="Genomic_DNA"/>
</dbReference>
<protein>
    <submittedName>
        <fullName evidence="1">Uncharacterized protein</fullName>
    </submittedName>
</protein>
<comment type="caution">
    <text evidence="1">The sequence shown here is derived from an EMBL/GenBank/DDBJ whole genome shotgun (WGS) entry which is preliminary data.</text>
</comment>
<evidence type="ECO:0000313" key="1">
    <source>
        <dbReference type="EMBL" id="KAJ8669974.1"/>
    </source>
</evidence>
<gene>
    <name evidence="1" type="ORF">QAD02_001233</name>
</gene>
<dbReference type="Proteomes" id="UP001239111">
    <property type="component" value="Chromosome 3"/>
</dbReference>